<evidence type="ECO:0000256" key="9">
    <source>
        <dbReference type="SAM" id="Phobius"/>
    </source>
</evidence>
<protein>
    <submittedName>
        <fullName evidence="10">YeeE/YedE</fullName>
    </submittedName>
</protein>
<evidence type="ECO:0000313" key="10">
    <source>
        <dbReference type="EMBL" id="PMS16270.1"/>
    </source>
</evidence>
<evidence type="ECO:0000256" key="6">
    <source>
        <dbReference type="ARBA" id="ARBA00022989"/>
    </source>
</evidence>
<name>A0A2N7VGI7_9BURK</name>
<gene>
    <name evidence="10" type="ORF">C0Z19_26030</name>
</gene>
<dbReference type="PANTHER" id="PTHR30574:SF1">
    <property type="entry name" value="SULPHUR TRANSPORT DOMAIN-CONTAINING PROTEIN"/>
    <property type="match status" value="1"/>
</dbReference>
<proteinExistence type="inferred from homology"/>
<feature type="transmembrane region" description="Helical" evidence="9">
    <location>
        <begin position="50"/>
        <end position="69"/>
    </location>
</feature>
<dbReference type="PANTHER" id="PTHR30574">
    <property type="entry name" value="INNER MEMBRANE PROTEIN YEDE"/>
    <property type="match status" value="1"/>
</dbReference>
<keyword evidence="3" id="KW-1003">Cell membrane</keyword>
<evidence type="ECO:0000313" key="11">
    <source>
        <dbReference type="Proteomes" id="UP000235347"/>
    </source>
</evidence>
<keyword evidence="2" id="KW-0813">Transport</keyword>
<dbReference type="RefSeq" id="WP_102612721.1">
    <property type="nucleotide sequence ID" value="NZ_CADIKD010000030.1"/>
</dbReference>
<feature type="transmembrane region" description="Helical" evidence="9">
    <location>
        <begin position="12"/>
        <end position="30"/>
    </location>
</feature>
<keyword evidence="4" id="KW-0997">Cell inner membrane</keyword>
<feature type="transmembrane region" description="Helical" evidence="9">
    <location>
        <begin position="118"/>
        <end position="138"/>
    </location>
</feature>
<evidence type="ECO:0000256" key="7">
    <source>
        <dbReference type="ARBA" id="ARBA00023136"/>
    </source>
</evidence>
<comment type="caution">
    <text evidence="10">The sequence shown here is derived from an EMBL/GenBank/DDBJ whole genome shotgun (WGS) entry which is preliminary data.</text>
</comment>
<feature type="transmembrane region" description="Helical" evidence="9">
    <location>
        <begin position="75"/>
        <end position="97"/>
    </location>
</feature>
<evidence type="ECO:0000256" key="3">
    <source>
        <dbReference type="ARBA" id="ARBA00022475"/>
    </source>
</evidence>
<reference evidence="10 11" key="1">
    <citation type="submission" date="2018-01" db="EMBL/GenBank/DDBJ databases">
        <title>Whole genome analyses suggest that Burkholderia sensu lato contains two further novel genera in the rhizoxinica-symbiotica group Mycetohabitans gen. nov., and Trinickia gen. nov.: implications for the evolution of diazotrophy and nodulation in the Burkholderiaceae.</title>
        <authorList>
            <person name="Estrada-de los Santos P."/>
            <person name="Palmer M."/>
            <person name="Chavez-Ramirez B."/>
            <person name="Beukes C."/>
            <person name="Steenkamp E.T."/>
            <person name="Hirsch A.M."/>
            <person name="Manyaka P."/>
            <person name="Maluk M."/>
            <person name="Lafos M."/>
            <person name="Crook M."/>
            <person name="Gross E."/>
            <person name="Simon M.F."/>
            <person name="Bueno dos Reis Junior F."/>
            <person name="Poole P.S."/>
            <person name="Venter S.N."/>
            <person name="James E.K."/>
        </authorList>
    </citation>
    <scope>NUCLEOTIDE SEQUENCE [LARGE SCALE GENOMIC DNA]</scope>
    <source>
        <strain evidence="10 11">GP25-8</strain>
    </source>
</reference>
<dbReference type="Proteomes" id="UP000235347">
    <property type="component" value="Unassembled WGS sequence"/>
</dbReference>
<comment type="similarity">
    <text evidence="8">Belongs to the TsuA/YedE (TC 9.B.102) family.</text>
</comment>
<accession>A0A2N7VGI7</accession>
<keyword evidence="5 9" id="KW-0812">Transmembrane</keyword>
<dbReference type="InterPro" id="IPR007272">
    <property type="entry name" value="Sulf_transp_TsuA/YedE"/>
</dbReference>
<evidence type="ECO:0000256" key="2">
    <source>
        <dbReference type="ARBA" id="ARBA00022448"/>
    </source>
</evidence>
<keyword evidence="11" id="KW-1185">Reference proteome</keyword>
<evidence type="ECO:0000256" key="5">
    <source>
        <dbReference type="ARBA" id="ARBA00022692"/>
    </source>
</evidence>
<dbReference type="GO" id="GO:0005886">
    <property type="term" value="C:plasma membrane"/>
    <property type="evidence" value="ECO:0007669"/>
    <property type="project" value="UniProtKB-SubCell"/>
</dbReference>
<evidence type="ECO:0000256" key="1">
    <source>
        <dbReference type="ARBA" id="ARBA00004429"/>
    </source>
</evidence>
<organism evidence="10 11">
    <name type="scientific">Trinickia soli</name>
    <dbReference type="NCBI Taxonomy" id="380675"/>
    <lineage>
        <taxon>Bacteria</taxon>
        <taxon>Pseudomonadati</taxon>
        <taxon>Pseudomonadota</taxon>
        <taxon>Betaproteobacteria</taxon>
        <taxon>Burkholderiales</taxon>
        <taxon>Burkholderiaceae</taxon>
        <taxon>Trinickia</taxon>
    </lineage>
</organism>
<comment type="subcellular location">
    <subcellularLocation>
        <location evidence="1">Cell inner membrane</location>
        <topology evidence="1">Multi-pass membrane protein</topology>
    </subcellularLocation>
</comment>
<evidence type="ECO:0000256" key="8">
    <source>
        <dbReference type="ARBA" id="ARBA00035655"/>
    </source>
</evidence>
<dbReference type="EMBL" id="PNYB01000036">
    <property type="protein sequence ID" value="PMS16270.1"/>
    <property type="molecule type" value="Genomic_DNA"/>
</dbReference>
<evidence type="ECO:0000256" key="4">
    <source>
        <dbReference type="ARBA" id="ARBA00022519"/>
    </source>
</evidence>
<keyword evidence="6 9" id="KW-1133">Transmembrane helix</keyword>
<sequence length="141" mass="14354">MSVDMLHFAPRAAAAGGSLIGAAAGLYALLNGRIAGISGMVGRLLDPDTVDRAAPLAFLLGLIAAPWLWRMLAPLPASSIAASPLTLVVAGLLVGFGTRYGSGCTSGHGVCGISRGSARSLVATLTFMSFGFLTVLFLRHV</sequence>
<keyword evidence="7 9" id="KW-0472">Membrane</keyword>
<dbReference type="AlphaFoldDB" id="A0A2N7VGI7"/>